<dbReference type="Pfam" id="PF14099">
    <property type="entry name" value="Polysacc_lyase"/>
    <property type="match status" value="1"/>
</dbReference>
<evidence type="ECO:0000256" key="1">
    <source>
        <dbReference type="SAM" id="SignalP"/>
    </source>
</evidence>
<dbReference type="Gene3D" id="2.60.120.200">
    <property type="match status" value="1"/>
</dbReference>
<name>A0A365XUN6_9BACT</name>
<keyword evidence="3" id="KW-1185">Reference proteome</keyword>
<protein>
    <recommendedName>
        <fullName evidence="4">DUF4468 domain-containing protein</fullName>
    </recommendedName>
</protein>
<reference evidence="2 3" key="1">
    <citation type="submission" date="2018-05" db="EMBL/GenBank/DDBJ databases">
        <title>Chitinophaga sp. K3CV102501T nov., isolated from isolated from a monsoon evergreen broad-leaved forest soil.</title>
        <authorList>
            <person name="Lv Y."/>
        </authorList>
    </citation>
    <scope>NUCLEOTIDE SEQUENCE [LARGE SCALE GENOMIC DNA]</scope>
    <source>
        <strain evidence="2 3">GDMCC 1.1325</strain>
    </source>
</reference>
<feature type="signal peptide" evidence="1">
    <location>
        <begin position="1"/>
        <end position="19"/>
    </location>
</feature>
<gene>
    <name evidence="2" type="ORF">DF182_26675</name>
</gene>
<proteinExistence type="predicted"/>
<evidence type="ECO:0000313" key="3">
    <source>
        <dbReference type="Proteomes" id="UP000253410"/>
    </source>
</evidence>
<dbReference type="EMBL" id="QFFJ01000002">
    <property type="protein sequence ID" value="RBL90059.1"/>
    <property type="molecule type" value="Genomic_DNA"/>
</dbReference>
<dbReference type="OrthoDB" id="749665at2"/>
<evidence type="ECO:0000313" key="2">
    <source>
        <dbReference type="EMBL" id="RBL90059.1"/>
    </source>
</evidence>
<dbReference type="InterPro" id="IPR025975">
    <property type="entry name" value="Polysacc_lyase"/>
</dbReference>
<accession>A0A365XUN6</accession>
<keyword evidence="1" id="KW-0732">Signal</keyword>
<feature type="chain" id="PRO_5016942800" description="DUF4468 domain-containing protein" evidence="1">
    <location>
        <begin position="20"/>
        <end position="174"/>
    </location>
</feature>
<comment type="caution">
    <text evidence="2">The sequence shown here is derived from an EMBL/GenBank/DDBJ whole genome shotgun (WGS) entry which is preliminary data.</text>
</comment>
<dbReference type="AlphaFoldDB" id="A0A365XUN6"/>
<sequence>MKKISISLLPLLFALSAAAQKSGLDPITSRVNIQADTAGKAEIVDMEWVAVGINRLYSIQKDITHAFNGKPSYRFELKGEDNSLEGYEEGSTKGRAELSYCYATADDFKGLPPDTYTTEQVLKMVYDRGKGQCRQGTKWTYTFSVYVPSTLAADVNTIFAQWHGSLIKILTTQS</sequence>
<dbReference type="Proteomes" id="UP000253410">
    <property type="component" value="Unassembled WGS sequence"/>
</dbReference>
<organism evidence="2 3">
    <name type="scientific">Chitinophaga flava</name>
    <dbReference type="NCBI Taxonomy" id="2259036"/>
    <lineage>
        <taxon>Bacteria</taxon>
        <taxon>Pseudomonadati</taxon>
        <taxon>Bacteroidota</taxon>
        <taxon>Chitinophagia</taxon>
        <taxon>Chitinophagales</taxon>
        <taxon>Chitinophagaceae</taxon>
        <taxon>Chitinophaga</taxon>
    </lineage>
</organism>
<dbReference type="RefSeq" id="WP_113618809.1">
    <property type="nucleotide sequence ID" value="NZ_QFFJ01000002.1"/>
</dbReference>
<evidence type="ECO:0008006" key="4">
    <source>
        <dbReference type="Google" id="ProtNLM"/>
    </source>
</evidence>